<evidence type="ECO:0000313" key="3">
    <source>
        <dbReference type="EMBL" id="VAX21704.1"/>
    </source>
</evidence>
<evidence type="ECO:0000256" key="1">
    <source>
        <dbReference type="ARBA" id="ARBA00022729"/>
    </source>
</evidence>
<reference evidence="3" key="1">
    <citation type="submission" date="2018-06" db="EMBL/GenBank/DDBJ databases">
        <authorList>
            <person name="Zhirakovskaya E."/>
        </authorList>
    </citation>
    <scope>NUCLEOTIDE SEQUENCE</scope>
</reference>
<dbReference type="Gene3D" id="1.10.1130.10">
    <property type="entry name" value="Flavocytochrome C3, Chain A"/>
    <property type="match status" value="1"/>
</dbReference>
<sequence>MALFPVNQNKVIARIAIFWAIALWGFGGITESFAEPKGIELNENGFTSSEVCAKCHSRIFKTWKESMHAMSTSDPIFRASYMEAHYKSGGKAEQICLRCHAPTTKFTHGYNLDVGATSEGLTCDFCHSLKDVDLSNKEYPFILDLGLTKYGPNKTGKVKIHKVAYSPLHRSSRICAACHEYTPNGLPVMSTYSEWKKSIYAEENIHCQSCHMPKMEAGAADSSSKPDGRVVSHKLAGGMSIIQLEKAIDLKIASVERGKDRITINVNVTNRGSGHRVPTGMSTRKLMLYCEVRISGGKVYRDKVVYEKVIFDKDGFELTRDADIMLGRGASIAKDNRIFPKETRKEKFVFYLPANQKANISVWIDYLYQPVIMQQTDMRIEINRDSAVISVGEGMK</sequence>
<dbReference type="EMBL" id="UOGE01000068">
    <property type="protein sequence ID" value="VAX21704.1"/>
    <property type="molecule type" value="Genomic_DNA"/>
</dbReference>
<dbReference type="AlphaFoldDB" id="A0A3B1CCG1"/>
<gene>
    <name evidence="3" type="ORF">MNBD_NITROSPINAE02-801</name>
</gene>
<dbReference type="InterPro" id="IPR051829">
    <property type="entry name" value="Multiheme_Cytochr_ET"/>
</dbReference>
<dbReference type="PANTHER" id="PTHR35038">
    <property type="entry name" value="DISSIMILATORY SULFITE REDUCTASE SIRA"/>
    <property type="match status" value="1"/>
</dbReference>
<keyword evidence="1" id="KW-0732">Signal</keyword>
<protein>
    <recommendedName>
        <fullName evidence="2">Cytochrome c-552/4 domain-containing protein</fullName>
    </recommendedName>
</protein>
<dbReference type="InterPro" id="IPR023155">
    <property type="entry name" value="Cyt_c-552/4"/>
</dbReference>
<name>A0A3B1CCG1_9ZZZZ</name>
<accession>A0A3B1CCG1</accession>
<proteinExistence type="predicted"/>
<evidence type="ECO:0000259" key="2">
    <source>
        <dbReference type="Pfam" id="PF13435"/>
    </source>
</evidence>
<dbReference type="InterPro" id="IPR036280">
    <property type="entry name" value="Multihaem_cyt_sf"/>
</dbReference>
<dbReference type="Pfam" id="PF13435">
    <property type="entry name" value="Cytochrome_C554"/>
    <property type="match status" value="1"/>
</dbReference>
<dbReference type="PANTHER" id="PTHR35038:SF8">
    <property type="entry name" value="C-TYPE POLYHEME CYTOCHROME OMCC"/>
    <property type="match status" value="1"/>
</dbReference>
<dbReference type="SUPFAM" id="SSF48695">
    <property type="entry name" value="Multiheme cytochromes"/>
    <property type="match status" value="1"/>
</dbReference>
<feature type="domain" description="Cytochrome c-552/4" evidence="2">
    <location>
        <begin position="51"/>
        <end position="128"/>
    </location>
</feature>
<organism evidence="3">
    <name type="scientific">hydrothermal vent metagenome</name>
    <dbReference type="NCBI Taxonomy" id="652676"/>
    <lineage>
        <taxon>unclassified sequences</taxon>
        <taxon>metagenomes</taxon>
        <taxon>ecological metagenomes</taxon>
    </lineage>
</organism>